<dbReference type="EMBL" id="CP002546">
    <property type="protein sequence ID" value="ADY61676.1"/>
    <property type="molecule type" value="Genomic_DNA"/>
</dbReference>
<dbReference type="STRING" id="756272.Plabr_4099"/>
<keyword evidence="5" id="KW-1185">Reference proteome</keyword>
<proteinExistence type="predicted"/>
<dbReference type="InterPro" id="IPR036162">
    <property type="entry name" value="Resolvase-like_N_sf"/>
</dbReference>
<reference evidence="5" key="1">
    <citation type="submission" date="2011-02" db="EMBL/GenBank/DDBJ databases">
        <title>The complete genome of Planctomyces brasiliensis DSM 5305.</title>
        <authorList>
            <person name="Lucas S."/>
            <person name="Copeland A."/>
            <person name="Lapidus A."/>
            <person name="Bruce D."/>
            <person name="Goodwin L."/>
            <person name="Pitluck S."/>
            <person name="Kyrpides N."/>
            <person name="Mavromatis K."/>
            <person name="Pagani I."/>
            <person name="Ivanova N."/>
            <person name="Ovchinnikova G."/>
            <person name="Lu M."/>
            <person name="Detter J.C."/>
            <person name="Han C."/>
            <person name="Land M."/>
            <person name="Hauser L."/>
            <person name="Markowitz V."/>
            <person name="Cheng J.-F."/>
            <person name="Hugenholtz P."/>
            <person name="Woyke T."/>
            <person name="Wu D."/>
            <person name="Tindall B."/>
            <person name="Pomrenke H.G."/>
            <person name="Brambilla E."/>
            <person name="Klenk H.-P."/>
            <person name="Eisen J.A."/>
        </authorList>
    </citation>
    <scope>NUCLEOTIDE SEQUENCE [LARGE SCALE GENOMIC DNA]</scope>
    <source>
        <strain evidence="5">ATCC 49424 / DSM 5305 / JCM 21570 / NBRC 103401 / IFAM 1448</strain>
    </source>
</reference>
<evidence type="ECO:0000256" key="2">
    <source>
        <dbReference type="ARBA" id="ARBA00023172"/>
    </source>
</evidence>
<dbReference type="KEGG" id="pbs:Plabr_4099"/>
<protein>
    <submittedName>
        <fullName evidence="4">Resolvase domain protein</fullName>
    </submittedName>
</protein>
<evidence type="ECO:0000259" key="3">
    <source>
        <dbReference type="PROSITE" id="PS51736"/>
    </source>
</evidence>
<dbReference type="OrthoDB" id="103136at2"/>
<dbReference type="InterPro" id="IPR050639">
    <property type="entry name" value="SSR_resolvase"/>
</dbReference>
<dbReference type="CDD" id="cd00338">
    <property type="entry name" value="Ser_Recombinase"/>
    <property type="match status" value="1"/>
</dbReference>
<dbReference type="SUPFAM" id="SSF53041">
    <property type="entry name" value="Resolvase-like"/>
    <property type="match status" value="1"/>
</dbReference>
<organism evidence="4 5">
    <name type="scientific">Rubinisphaera brasiliensis (strain ATCC 49424 / DSM 5305 / JCM 21570 / IAM 15109 / NBRC 103401 / IFAM 1448)</name>
    <name type="common">Planctomyces brasiliensis</name>
    <dbReference type="NCBI Taxonomy" id="756272"/>
    <lineage>
        <taxon>Bacteria</taxon>
        <taxon>Pseudomonadati</taxon>
        <taxon>Planctomycetota</taxon>
        <taxon>Planctomycetia</taxon>
        <taxon>Planctomycetales</taxon>
        <taxon>Planctomycetaceae</taxon>
        <taxon>Rubinisphaera</taxon>
    </lineage>
</organism>
<dbReference type="GO" id="GO:0003677">
    <property type="term" value="F:DNA binding"/>
    <property type="evidence" value="ECO:0007669"/>
    <property type="project" value="UniProtKB-KW"/>
</dbReference>
<keyword evidence="2" id="KW-0233">DNA recombination</keyword>
<sequence length="684" mass="78054">MAKTDQNDLAFEDLSRKVHAWWLDAAVGTDLDTKSFNENETYNERRNWALQAGLSIGTVYTRYSSKMQHSIEDQIRECVIWAARNRIYIPPELICADRAVSGKKLRRPGLENVKAILRERTASVLLVFKVSRLFRHAYEGFKLFQEEVVEEGLRAVSVSQGIDTAEEKAWKLQLQVHGICDEMLLEAIADHVRARLKILHENGYVTGAIGVGYRRKELPDAPRTNRGLPRAIPEIDPDAAKLICEHAKLLLNGMPISQGWMKWVQAGGPYDPRSTTGRMTVRAYRRLWNNIRLTGRWEFGRRRNRFASKRGYTEQIEQPDEQVETFLCEELRILDDETFLALQKMLAKNKQGPRGPRKCKIPKLWDLTTELFFCAECSTDDEPVRFYQTGAKGAGMQCKKGELCPCKSAVRRKDAILAICEKLAELIQNDHDLVKQVLEESLSLNESSDSETDSAIASAESRKKKLTQQINGLYELLGEGPLEDQKETKSRLRMALEQRSQTSIEIDRLCKQRDEPDTPLTASTIQQIFQEMSQLLRTAAAGELGEDAVFEAFAIFKTLTGGKILVHVERRKGRSRTNVKGMFRPCLIRAVEKMAGRPASDRTNSNAVEVWLRKPPRVDLLAEPTHRLIDIEGLSLREAAKRLRELGHNVNSGNLWYSYRRFYEMQGLEPPTLPYNNGKPRRSR</sequence>
<dbReference type="RefSeq" id="WP_013630393.1">
    <property type="nucleotide sequence ID" value="NC_015174.1"/>
</dbReference>
<name>F0SHC1_RUBBR</name>
<gene>
    <name evidence="4" type="ordered locus">Plabr_4099</name>
</gene>
<keyword evidence="1" id="KW-0238">DNA-binding</keyword>
<feature type="domain" description="Resolvase/invertase-type recombinase catalytic" evidence="3">
    <location>
        <begin position="56"/>
        <end position="203"/>
    </location>
</feature>
<dbReference type="Proteomes" id="UP000006860">
    <property type="component" value="Chromosome"/>
</dbReference>
<dbReference type="HOGENOM" id="CLU_402180_0_0_0"/>
<accession>F0SHC1</accession>
<dbReference type="Gene3D" id="3.40.50.1390">
    <property type="entry name" value="Resolvase, N-terminal catalytic domain"/>
    <property type="match status" value="1"/>
</dbReference>
<dbReference type="eggNOG" id="COG1961">
    <property type="taxonomic scope" value="Bacteria"/>
</dbReference>
<dbReference type="PANTHER" id="PTHR30461">
    <property type="entry name" value="DNA-INVERTASE FROM LAMBDOID PROPHAGE"/>
    <property type="match status" value="1"/>
</dbReference>
<dbReference type="GO" id="GO:0000150">
    <property type="term" value="F:DNA strand exchange activity"/>
    <property type="evidence" value="ECO:0007669"/>
    <property type="project" value="InterPro"/>
</dbReference>
<evidence type="ECO:0000256" key="1">
    <source>
        <dbReference type="ARBA" id="ARBA00023125"/>
    </source>
</evidence>
<dbReference type="Pfam" id="PF00239">
    <property type="entry name" value="Resolvase"/>
    <property type="match status" value="1"/>
</dbReference>
<dbReference type="InterPro" id="IPR006119">
    <property type="entry name" value="Resolv_N"/>
</dbReference>
<dbReference type="PROSITE" id="PS51736">
    <property type="entry name" value="RECOMBINASES_3"/>
    <property type="match status" value="1"/>
</dbReference>
<evidence type="ECO:0000313" key="5">
    <source>
        <dbReference type="Proteomes" id="UP000006860"/>
    </source>
</evidence>
<dbReference type="SMART" id="SM00857">
    <property type="entry name" value="Resolvase"/>
    <property type="match status" value="1"/>
</dbReference>
<evidence type="ECO:0000313" key="4">
    <source>
        <dbReference type="EMBL" id="ADY61676.1"/>
    </source>
</evidence>
<dbReference type="AlphaFoldDB" id="F0SHC1"/>
<dbReference type="PANTHER" id="PTHR30461:SF2">
    <property type="entry name" value="SERINE RECOMBINASE PINE-RELATED"/>
    <property type="match status" value="1"/>
</dbReference>